<dbReference type="SMART" id="SM01005">
    <property type="entry name" value="Ala_racemase_C"/>
    <property type="match status" value="1"/>
</dbReference>
<dbReference type="Gene3D" id="3.20.20.10">
    <property type="entry name" value="Alanine racemase"/>
    <property type="match status" value="1"/>
</dbReference>
<accession>A0ABY2QK18</accession>
<evidence type="ECO:0000259" key="8">
    <source>
        <dbReference type="SMART" id="SM01005"/>
    </source>
</evidence>
<dbReference type="PANTHER" id="PTHR30511">
    <property type="entry name" value="ALANINE RACEMASE"/>
    <property type="match status" value="1"/>
</dbReference>
<dbReference type="CDD" id="cd00430">
    <property type="entry name" value="PLPDE_III_AR"/>
    <property type="match status" value="1"/>
</dbReference>
<dbReference type="Pfam" id="PF00842">
    <property type="entry name" value="Ala_racemase_C"/>
    <property type="match status" value="1"/>
</dbReference>
<comment type="catalytic activity">
    <reaction evidence="1 7">
        <text>L-alanine = D-alanine</text>
        <dbReference type="Rhea" id="RHEA:20249"/>
        <dbReference type="ChEBI" id="CHEBI:57416"/>
        <dbReference type="ChEBI" id="CHEBI:57972"/>
        <dbReference type="EC" id="5.1.1.1"/>
    </reaction>
</comment>
<feature type="binding site" evidence="7">
    <location>
        <position position="138"/>
    </location>
    <ligand>
        <name>substrate</name>
    </ligand>
</feature>
<evidence type="ECO:0000256" key="7">
    <source>
        <dbReference type="HAMAP-Rule" id="MF_01201"/>
    </source>
</evidence>
<comment type="similarity">
    <text evidence="3 7">Belongs to the alanine racemase family.</text>
</comment>
<keyword evidence="10" id="KW-1185">Reference proteome</keyword>
<comment type="function">
    <text evidence="7">Catalyzes the interconversion of L-alanine and D-alanine. May also act on other amino acids.</text>
</comment>
<organism evidence="9 10">
    <name type="scientific">Sphingomonas olei</name>
    <dbReference type="NCBI Taxonomy" id="1886787"/>
    <lineage>
        <taxon>Bacteria</taxon>
        <taxon>Pseudomonadati</taxon>
        <taxon>Pseudomonadota</taxon>
        <taxon>Alphaproteobacteria</taxon>
        <taxon>Sphingomonadales</taxon>
        <taxon>Sphingomonadaceae</taxon>
        <taxon>Sphingomonas</taxon>
    </lineage>
</organism>
<sequence length="378" mass="39842">MTHEMTFSSELTIDLDALAANYRNLRDHVAPAQCGAVVKANAYGLGARRAVPALYQAGCRTFFVAQLCEAIELHDVLGDDCTLVILNGLDPGAEDLCADHGFVPALNAPGALQRWREAARRRGQRLPAALQFDTGMSRLGVDGATARRVACDPGFATEVELRLVMTHLASADEPGAPSNAAQLSTFDALTALFPGVPRSIANSFGSALPAAFHNDVVRAGIALYGVPLPPGAAVIQPVVGLRARILQTRQIAAGTGVGYGLTYTAPDTRRLATLAIGYADGWPRALSNRGAAWHDGKRLPIVGRVSMDSIMVDITALDEGALGEGDLVELIGPGQSLDQVAADAGTIPYEILTSLGRRHARFYKEHGMATACIAGEVR</sequence>
<feature type="active site" description="Proton acceptor; specific for L-alanine" evidence="7">
    <location>
        <position position="259"/>
    </location>
</feature>
<evidence type="ECO:0000256" key="5">
    <source>
        <dbReference type="ARBA" id="ARBA00022898"/>
    </source>
</evidence>
<dbReference type="Pfam" id="PF01168">
    <property type="entry name" value="Ala_racemase_N"/>
    <property type="match status" value="1"/>
</dbReference>
<evidence type="ECO:0000256" key="3">
    <source>
        <dbReference type="ARBA" id="ARBA00007880"/>
    </source>
</evidence>
<dbReference type="HAMAP" id="MF_01201">
    <property type="entry name" value="Ala_racemase"/>
    <property type="match status" value="1"/>
</dbReference>
<gene>
    <name evidence="9" type="primary">alr</name>
    <name evidence="9" type="ORF">E5988_08695</name>
</gene>
<comment type="pathway">
    <text evidence="7">Amino-acid biosynthesis; D-alanine biosynthesis; D-alanine from L-alanine: step 1/1.</text>
</comment>
<proteinExistence type="inferred from homology"/>
<evidence type="ECO:0000256" key="6">
    <source>
        <dbReference type="ARBA" id="ARBA00023235"/>
    </source>
</evidence>
<evidence type="ECO:0000256" key="2">
    <source>
        <dbReference type="ARBA" id="ARBA00001933"/>
    </source>
</evidence>
<reference evidence="9 10" key="1">
    <citation type="submission" date="2019-04" db="EMBL/GenBank/DDBJ databases">
        <title>Microbes associate with the intestines of laboratory mice.</title>
        <authorList>
            <person name="Navarre W."/>
            <person name="Wong E."/>
            <person name="Huang K.C."/>
            <person name="Tropini C."/>
            <person name="Ng K."/>
            <person name="Yu B."/>
        </authorList>
    </citation>
    <scope>NUCLEOTIDE SEQUENCE [LARGE SCALE GENOMIC DNA]</scope>
    <source>
        <strain evidence="9 10">NM83_B4-11</strain>
    </source>
</reference>
<dbReference type="InterPro" id="IPR029066">
    <property type="entry name" value="PLP-binding_barrel"/>
</dbReference>
<keyword evidence="6 7" id="KW-0413">Isomerase</keyword>
<dbReference type="InterPro" id="IPR001608">
    <property type="entry name" value="Ala_racemase_N"/>
</dbReference>
<comment type="caution">
    <text evidence="9">The sequence shown here is derived from an EMBL/GenBank/DDBJ whole genome shotgun (WGS) entry which is preliminary data.</text>
</comment>
<dbReference type="EMBL" id="SSTI01000005">
    <property type="protein sequence ID" value="THG40237.1"/>
    <property type="molecule type" value="Genomic_DNA"/>
</dbReference>
<dbReference type="PROSITE" id="PS00395">
    <property type="entry name" value="ALANINE_RACEMASE"/>
    <property type="match status" value="1"/>
</dbReference>
<feature type="modified residue" description="N6-(pyridoxal phosphate)lysine" evidence="7">
    <location>
        <position position="39"/>
    </location>
</feature>
<dbReference type="Gene3D" id="2.40.37.10">
    <property type="entry name" value="Lyase, Ornithine Decarboxylase, Chain A, domain 1"/>
    <property type="match status" value="1"/>
</dbReference>
<dbReference type="InterPro" id="IPR000821">
    <property type="entry name" value="Ala_racemase"/>
</dbReference>
<dbReference type="InterPro" id="IPR020622">
    <property type="entry name" value="Ala_racemase_pyridoxalP-BS"/>
</dbReference>
<evidence type="ECO:0000256" key="4">
    <source>
        <dbReference type="ARBA" id="ARBA00013089"/>
    </source>
</evidence>
<keyword evidence="5 7" id="KW-0663">Pyridoxal phosphate</keyword>
<dbReference type="PANTHER" id="PTHR30511:SF0">
    <property type="entry name" value="ALANINE RACEMASE, CATABOLIC-RELATED"/>
    <property type="match status" value="1"/>
</dbReference>
<evidence type="ECO:0000256" key="1">
    <source>
        <dbReference type="ARBA" id="ARBA00000316"/>
    </source>
</evidence>
<evidence type="ECO:0000313" key="10">
    <source>
        <dbReference type="Proteomes" id="UP000308038"/>
    </source>
</evidence>
<dbReference type="NCBIfam" id="TIGR00492">
    <property type="entry name" value="alr"/>
    <property type="match status" value="1"/>
</dbReference>
<dbReference type="InterPro" id="IPR011079">
    <property type="entry name" value="Ala_racemase_C"/>
</dbReference>
<protein>
    <recommendedName>
        <fullName evidence="4 7">Alanine racemase</fullName>
        <ecNumber evidence="4 7">5.1.1.1</ecNumber>
    </recommendedName>
</protein>
<evidence type="ECO:0000313" key="9">
    <source>
        <dbReference type="EMBL" id="THG40237.1"/>
    </source>
</evidence>
<feature type="active site" description="Proton acceptor; specific for D-alanine" evidence="7">
    <location>
        <position position="39"/>
    </location>
</feature>
<name>A0ABY2QK18_9SPHN</name>
<dbReference type="PRINTS" id="PR00992">
    <property type="entry name" value="ALARACEMASE"/>
</dbReference>
<dbReference type="EC" id="5.1.1.1" evidence="4 7"/>
<comment type="cofactor">
    <cofactor evidence="2 7">
        <name>pyridoxal 5'-phosphate</name>
        <dbReference type="ChEBI" id="CHEBI:597326"/>
    </cofactor>
</comment>
<dbReference type="RefSeq" id="WP_136451436.1">
    <property type="nucleotide sequence ID" value="NZ_SSTI01000005.1"/>
</dbReference>
<dbReference type="SUPFAM" id="SSF50621">
    <property type="entry name" value="Alanine racemase C-terminal domain-like"/>
    <property type="match status" value="1"/>
</dbReference>
<dbReference type="SUPFAM" id="SSF51419">
    <property type="entry name" value="PLP-binding barrel"/>
    <property type="match status" value="1"/>
</dbReference>
<feature type="binding site" evidence="7">
    <location>
        <position position="307"/>
    </location>
    <ligand>
        <name>substrate</name>
    </ligand>
</feature>
<dbReference type="Proteomes" id="UP000308038">
    <property type="component" value="Unassembled WGS sequence"/>
</dbReference>
<dbReference type="InterPro" id="IPR009006">
    <property type="entry name" value="Ala_racemase/Decarboxylase_C"/>
</dbReference>
<feature type="domain" description="Alanine racemase C-terminal" evidence="8">
    <location>
        <begin position="238"/>
        <end position="364"/>
    </location>
</feature>
<dbReference type="GO" id="GO:0008784">
    <property type="term" value="F:alanine racemase activity"/>
    <property type="evidence" value="ECO:0007669"/>
    <property type="project" value="UniProtKB-EC"/>
</dbReference>